<evidence type="ECO:0000259" key="1">
    <source>
        <dbReference type="Pfam" id="PF05028"/>
    </source>
</evidence>
<evidence type="ECO:0000313" key="2">
    <source>
        <dbReference type="EMBL" id="MBJ6799759.1"/>
    </source>
</evidence>
<sequence length="329" mass="36018">MESYRNEALTFTAQDLVEENPPCFYSDNKKLVYNLATSFGGKYEGKICYSRWSEMPLPTELELAEWGDSLEIRPDFFGYEVPDTPGRVDWYLNFADHNLFCAYGTSLLAQDELQVAEHPALGSLREALLKRGKPFGTVEGGHPTPVLVRNVQRLCFLDTKPCAQRPGGLYGNAFDKALPVDVRAAVTLVEPPTFSNILAIEAPYGGEGAYDSETIRYVLATAYSGFAVARYEAQNELRGETVAVHTGFWGCGAYGGNRIVMTMLQLVAAKMAGIDLLVFHAGDLDGCRDVEEAVGIMDSTLGNTGKIPVGELVDRIEALGFRWGVSDGN</sequence>
<organism evidence="2 3">
    <name type="scientific">Geomonas propionica</name>
    <dbReference type="NCBI Taxonomy" id="2798582"/>
    <lineage>
        <taxon>Bacteria</taxon>
        <taxon>Pseudomonadati</taxon>
        <taxon>Thermodesulfobacteriota</taxon>
        <taxon>Desulfuromonadia</taxon>
        <taxon>Geobacterales</taxon>
        <taxon>Geobacteraceae</taxon>
        <taxon>Geomonas</taxon>
    </lineage>
</organism>
<feature type="domain" description="PARG catalytic Macro" evidence="1">
    <location>
        <begin position="195"/>
        <end position="283"/>
    </location>
</feature>
<reference evidence="2 3" key="1">
    <citation type="submission" date="2020-12" db="EMBL/GenBank/DDBJ databases">
        <title>Geomonas sp. Red259, isolated from paddy soil.</title>
        <authorList>
            <person name="Xu Z."/>
            <person name="Zhang Z."/>
            <person name="Masuda Y."/>
            <person name="Itoh H."/>
            <person name="Senoo K."/>
        </authorList>
    </citation>
    <scope>NUCLEOTIDE SEQUENCE [LARGE SCALE GENOMIC DNA]</scope>
    <source>
        <strain evidence="2 3">Red259</strain>
    </source>
</reference>
<dbReference type="PANTHER" id="PTHR12837:SF15">
    <property type="entry name" value="POLY(ADP-RIBOSE) GLYCOHYDROLASE"/>
    <property type="match status" value="1"/>
</dbReference>
<dbReference type="InterPro" id="IPR007724">
    <property type="entry name" value="Poly_GlycHdrlase"/>
</dbReference>
<comment type="caution">
    <text evidence="2">The sequence shown here is derived from an EMBL/GenBank/DDBJ whole genome shotgun (WGS) entry which is preliminary data.</text>
</comment>
<gene>
    <name evidence="2" type="ORF">JFN90_06365</name>
</gene>
<protein>
    <recommendedName>
        <fullName evidence="1">PARG catalytic Macro domain-containing protein</fullName>
    </recommendedName>
</protein>
<dbReference type="Pfam" id="PF05028">
    <property type="entry name" value="PARG_cat_C"/>
    <property type="match status" value="1"/>
</dbReference>
<dbReference type="PANTHER" id="PTHR12837">
    <property type="entry name" value="POLY ADP-RIBOSE GLYCOHYDROLASE"/>
    <property type="match status" value="1"/>
</dbReference>
<dbReference type="RefSeq" id="WP_199394261.1">
    <property type="nucleotide sequence ID" value="NZ_JAEMHK010000003.1"/>
</dbReference>
<name>A0ABS0YP86_9BACT</name>
<keyword evidence="3" id="KW-1185">Reference proteome</keyword>
<accession>A0ABS0YP86</accession>
<dbReference type="InterPro" id="IPR046372">
    <property type="entry name" value="PARG_cat_C"/>
</dbReference>
<proteinExistence type="predicted"/>
<evidence type="ECO:0000313" key="3">
    <source>
        <dbReference type="Proteomes" id="UP000641025"/>
    </source>
</evidence>
<dbReference type="EMBL" id="JAEMHK010000003">
    <property type="protein sequence ID" value="MBJ6799759.1"/>
    <property type="molecule type" value="Genomic_DNA"/>
</dbReference>
<dbReference type="Proteomes" id="UP000641025">
    <property type="component" value="Unassembled WGS sequence"/>
</dbReference>